<dbReference type="GeneID" id="56591343"/>
<keyword evidence="8" id="KW-0472">Membrane</keyword>
<dbReference type="GO" id="GO:0005829">
    <property type="term" value="C:cytosol"/>
    <property type="evidence" value="ECO:0007669"/>
    <property type="project" value="TreeGrafter"/>
</dbReference>
<comment type="catalytic activity">
    <reaction evidence="13">
        <text>an alpha-Kdo-(2-&gt;4)-alpha-Kdo-(2-&gt;6)-lipid A + ADP-L-glycero-beta-D-manno-heptose = an L-alpha-D-Hep-(1-&gt;5)-[alpha-Kdo-(2-&gt;4)]-alpha-Kdo-(2-&gt;6)-lipid A + ADP + H(+)</text>
        <dbReference type="Rhea" id="RHEA:74067"/>
        <dbReference type="ChEBI" id="CHEBI:15378"/>
        <dbReference type="ChEBI" id="CHEBI:61506"/>
        <dbReference type="ChEBI" id="CHEBI:176431"/>
        <dbReference type="ChEBI" id="CHEBI:193068"/>
        <dbReference type="ChEBI" id="CHEBI:456216"/>
        <dbReference type="EC" id="2.4.99.23"/>
    </reaction>
</comment>
<keyword evidence="7" id="KW-0448">Lipopolysaccharide biosynthesis</keyword>
<keyword evidence="6 14" id="KW-0808">Transferase</keyword>
<dbReference type="InterPro" id="IPR002201">
    <property type="entry name" value="Glyco_trans_9"/>
</dbReference>
<dbReference type="InterPro" id="IPR051199">
    <property type="entry name" value="LPS_LOS_Heptosyltrfase"/>
</dbReference>
<dbReference type="PATRIC" id="fig|123899.6.peg.1344"/>
<dbReference type="Proteomes" id="UP000076825">
    <property type="component" value="Chromosome 1"/>
</dbReference>
<evidence type="ECO:0000256" key="8">
    <source>
        <dbReference type="ARBA" id="ARBA00023136"/>
    </source>
</evidence>
<evidence type="ECO:0000256" key="1">
    <source>
        <dbReference type="ARBA" id="ARBA00004515"/>
    </source>
</evidence>
<reference evidence="14 15" key="1">
    <citation type="submission" date="2016-04" db="EMBL/GenBank/DDBJ databases">
        <authorList>
            <consortium name="Pathogen Informatics"/>
        </authorList>
    </citation>
    <scope>NUCLEOTIDE SEQUENCE [LARGE SCALE GENOMIC DNA]</scope>
    <source>
        <strain evidence="14 15">H044680328</strain>
    </source>
</reference>
<name>A0A157SEJ3_9BORD</name>
<dbReference type="PANTHER" id="PTHR30160:SF19">
    <property type="entry name" value="LIPOPOLYSACCHARIDE HEPTOSYLTRANSFERASE 1"/>
    <property type="match status" value="1"/>
</dbReference>
<evidence type="ECO:0000256" key="5">
    <source>
        <dbReference type="ARBA" id="ARBA00022676"/>
    </source>
</evidence>
<dbReference type="PANTHER" id="PTHR30160">
    <property type="entry name" value="TETRAACYLDISACCHARIDE 4'-KINASE-RELATED"/>
    <property type="match status" value="1"/>
</dbReference>
<comment type="similarity">
    <text evidence="9">Belongs to the glycosyltransferase 9 family.</text>
</comment>
<evidence type="ECO:0000256" key="2">
    <source>
        <dbReference type="ARBA" id="ARBA00004713"/>
    </source>
</evidence>
<dbReference type="STRING" id="123899.SAMEA3906487_01366"/>
<dbReference type="GO" id="GO:0005886">
    <property type="term" value="C:plasma membrane"/>
    <property type="evidence" value="ECO:0007669"/>
    <property type="project" value="UniProtKB-SubCell"/>
</dbReference>
<keyword evidence="4" id="KW-0997">Cell inner membrane</keyword>
<evidence type="ECO:0000313" key="14">
    <source>
        <dbReference type="EMBL" id="SAI68633.1"/>
    </source>
</evidence>
<dbReference type="eggNOG" id="COG0859">
    <property type="taxonomic scope" value="Bacteria"/>
</dbReference>
<dbReference type="NCBIfam" id="TIGR02193">
    <property type="entry name" value="heptsyl_trn_I"/>
    <property type="match status" value="1"/>
</dbReference>
<dbReference type="EMBL" id="LT546645">
    <property type="protein sequence ID" value="SAI68633.1"/>
    <property type="molecule type" value="Genomic_DNA"/>
</dbReference>
<keyword evidence="15" id="KW-1185">Reference proteome</keyword>
<protein>
    <recommendedName>
        <fullName evidence="11">Lipopolysaccharide heptosyltransferase 1</fullName>
        <ecNumber evidence="10">2.4.99.23</ecNumber>
    </recommendedName>
    <alternativeName>
        <fullName evidence="12">ADP-heptose:lipopolysaccharide heptosyltransferase I</fullName>
    </alternativeName>
</protein>
<dbReference type="RefSeq" id="WP_025514176.1">
    <property type="nucleotide sequence ID" value="NZ_CP016340.1"/>
</dbReference>
<dbReference type="Pfam" id="PF01075">
    <property type="entry name" value="Glyco_transf_9"/>
    <property type="match status" value="1"/>
</dbReference>
<dbReference type="GO" id="GO:0009244">
    <property type="term" value="P:lipopolysaccharide core region biosynthetic process"/>
    <property type="evidence" value="ECO:0007669"/>
    <property type="project" value="InterPro"/>
</dbReference>
<organism evidence="14 15">
    <name type="scientific">Bordetella trematum</name>
    <dbReference type="NCBI Taxonomy" id="123899"/>
    <lineage>
        <taxon>Bacteria</taxon>
        <taxon>Pseudomonadati</taxon>
        <taxon>Pseudomonadota</taxon>
        <taxon>Betaproteobacteria</taxon>
        <taxon>Burkholderiales</taxon>
        <taxon>Alcaligenaceae</taxon>
        <taxon>Bordetella</taxon>
    </lineage>
</organism>
<sequence length="336" mass="37385">MPTRILIVRTSSLGDLVHMLPAISDIARHVPDAEIDWIAEEAFAEIPGWHPAVRNVIKVAHRRWRKAWWSESVRKERHALAERLRSEPYDIVLDMQGLMKSAWLVRQTRGVRHGLDWRSAREPLASLFYNVRHRVEFWQPAVIRQRKLAALTFGYTYAGAPDFGLQAFARAAQADASALPEEGRRLHHLASDRGYAVIMPSASRDDKLWPEEDWRAVFRRLQDAGCTLRLLAGNEQEAERARLLVAGMEGVEVLPRMDLSAVARVLAGARMMVGLDSGLTHLSAALGRPTIGIYRASTPVRTPLVGPNYTASLGDRGASPSREAVMAAVEQALAAS</sequence>
<accession>A0A157SEJ3</accession>
<evidence type="ECO:0000256" key="9">
    <source>
        <dbReference type="ARBA" id="ARBA00043995"/>
    </source>
</evidence>
<evidence type="ECO:0000256" key="13">
    <source>
        <dbReference type="ARBA" id="ARBA00049201"/>
    </source>
</evidence>
<evidence type="ECO:0000256" key="6">
    <source>
        <dbReference type="ARBA" id="ARBA00022679"/>
    </source>
</evidence>
<evidence type="ECO:0000313" key="15">
    <source>
        <dbReference type="Proteomes" id="UP000076825"/>
    </source>
</evidence>
<gene>
    <name evidence="14" type="primary">rfaC</name>
    <name evidence="14" type="ORF">SAMEA3906487_01366</name>
</gene>
<evidence type="ECO:0000256" key="10">
    <source>
        <dbReference type="ARBA" id="ARBA00044041"/>
    </source>
</evidence>
<evidence type="ECO:0000256" key="11">
    <source>
        <dbReference type="ARBA" id="ARBA00044190"/>
    </source>
</evidence>
<dbReference type="KEGG" id="btrm:SAMEA390648701366"/>
<evidence type="ECO:0000256" key="4">
    <source>
        <dbReference type="ARBA" id="ARBA00022519"/>
    </source>
</evidence>
<evidence type="ECO:0000256" key="12">
    <source>
        <dbReference type="ARBA" id="ARBA00044330"/>
    </source>
</evidence>
<dbReference type="CDD" id="cd03789">
    <property type="entry name" value="GT9_LPS_heptosyltransferase"/>
    <property type="match status" value="1"/>
</dbReference>
<dbReference type="EC" id="2.4.99.23" evidence="10"/>
<evidence type="ECO:0000256" key="7">
    <source>
        <dbReference type="ARBA" id="ARBA00022985"/>
    </source>
</evidence>
<dbReference type="OrthoDB" id="9767552at2"/>
<comment type="pathway">
    <text evidence="2">Bacterial outer membrane biogenesis; LPS core biosynthesis.</text>
</comment>
<dbReference type="GO" id="GO:0008713">
    <property type="term" value="F:ADP-heptose-lipopolysaccharide heptosyltransferase activity"/>
    <property type="evidence" value="ECO:0007669"/>
    <property type="project" value="TreeGrafter"/>
</dbReference>
<keyword evidence="5" id="KW-0328">Glycosyltransferase</keyword>
<dbReference type="SUPFAM" id="SSF53756">
    <property type="entry name" value="UDP-Glycosyltransferase/glycogen phosphorylase"/>
    <property type="match status" value="1"/>
</dbReference>
<dbReference type="InterPro" id="IPR011908">
    <property type="entry name" value="LipoPS_heptosylTferase-I"/>
</dbReference>
<comment type="subcellular location">
    <subcellularLocation>
        <location evidence="1">Cell inner membrane</location>
        <topology evidence="1">Peripheral membrane protein</topology>
        <orientation evidence="1">Cytoplasmic side</orientation>
    </subcellularLocation>
</comment>
<dbReference type="AlphaFoldDB" id="A0A157SEJ3"/>
<keyword evidence="3" id="KW-1003">Cell membrane</keyword>
<dbReference type="Gene3D" id="3.40.50.2000">
    <property type="entry name" value="Glycogen Phosphorylase B"/>
    <property type="match status" value="2"/>
</dbReference>
<proteinExistence type="inferred from homology"/>
<evidence type="ECO:0000256" key="3">
    <source>
        <dbReference type="ARBA" id="ARBA00022475"/>
    </source>
</evidence>